<dbReference type="CDD" id="cd06464">
    <property type="entry name" value="ACD_sHsps-like"/>
    <property type="match status" value="1"/>
</dbReference>
<accession>A0ABQ8DP32</accession>
<evidence type="ECO:0000259" key="9">
    <source>
        <dbReference type="PROSITE" id="PS01031"/>
    </source>
</evidence>
<dbReference type="EMBL" id="JAGKQM010000003">
    <property type="protein sequence ID" value="KAH0931115.1"/>
    <property type="molecule type" value="Genomic_DNA"/>
</dbReference>
<keyword evidence="11" id="KW-1185">Reference proteome</keyword>
<comment type="subcellular location">
    <subcellularLocation>
        <location evidence="1">Plastid</location>
        <location evidence="1">Chloroplast</location>
    </subcellularLocation>
</comment>
<dbReference type="Proteomes" id="UP000824890">
    <property type="component" value="Unassembled WGS sequence"/>
</dbReference>
<dbReference type="InterPro" id="IPR036962">
    <property type="entry name" value="Glyco_hydro_3_N_sf"/>
</dbReference>
<dbReference type="SUPFAM" id="SSF52279">
    <property type="entry name" value="Beta-D-glucan exohydrolase, C-terminal domain"/>
    <property type="match status" value="1"/>
</dbReference>
<dbReference type="Gene3D" id="3.40.50.1700">
    <property type="entry name" value="Glycoside hydrolase family 3 C-terminal domain"/>
    <property type="match status" value="1"/>
</dbReference>
<dbReference type="SUPFAM" id="SSF49764">
    <property type="entry name" value="HSP20-like chaperones"/>
    <property type="match status" value="1"/>
</dbReference>
<evidence type="ECO:0000256" key="8">
    <source>
        <dbReference type="SAM" id="MobiDB-lite"/>
    </source>
</evidence>
<dbReference type="InterPro" id="IPR017853">
    <property type="entry name" value="GH"/>
</dbReference>
<evidence type="ECO:0000313" key="11">
    <source>
        <dbReference type="Proteomes" id="UP000824890"/>
    </source>
</evidence>
<dbReference type="InterPro" id="IPR002068">
    <property type="entry name" value="A-crystallin/Hsp20_dom"/>
</dbReference>
<dbReference type="InterPro" id="IPR001764">
    <property type="entry name" value="Glyco_hydro_3_N"/>
</dbReference>
<evidence type="ECO:0000256" key="3">
    <source>
        <dbReference type="ARBA" id="ARBA00022640"/>
    </source>
</evidence>
<gene>
    <name evidence="10" type="ORF">HID58_008232</name>
</gene>
<dbReference type="Gene3D" id="3.20.20.300">
    <property type="entry name" value="Glycoside hydrolase, family 3, N-terminal domain"/>
    <property type="match status" value="1"/>
</dbReference>
<dbReference type="Pfam" id="PF00106">
    <property type="entry name" value="adh_short"/>
    <property type="match status" value="1"/>
</dbReference>
<dbReference type="InterPro" id="IPR036291">
    <property type="entry name" value="NAD(P)-bd_dom_sf"/>
</dbReference>
<dbReference type="Pfam" id="PF00011">
    <property type="entry name" value="HSP20"/>
    <property type="match status" value="1"/>
</dbReference>
<keyword evidence="5" id="KW-0326">Glycosidase</keyword>
<dbReference type="Pfam" id="PF00933">
    <property type="entry name" value="Glyco_hydro_3"/>
    <property type="match status" value="1"/>
</dbReference>
<dbReference type="PRINTS" id="PR00133">
    <property type="entry name" value="GLHYDRLASE3"/>
</dbReference>
<reference evidence="10 11" key="1">
    <citation type="submission" date="2021-05" db="EMBL/GenBank/DDBJ databases">
        <title>Genome Assembly of Synthetic Allotetraploid Brassica napus Reveals Homoeologous Exchanges between Subgenomes.</title>
        <authorList>
            <person name="Davis J.T."/>
        </authorList>
    </citation>
    <scope>NUCLEOTIDE SEQUENCE [LARGE SCALE GENOMIC DNA]</scope>
    <source>
        <strain evidence="11">cv. Da-Ae</strain>
        <tissue evidence="10">Seedling</tissue>
    </source>
</reference>
<sequence length="1255" mass="138378">MVGGEYVLYKDPKQKVSDRVVDLLGRMTLEEKIGQMVQIDRSVATVNIMRDYFIGSVLSGGGSAPLPEATAQNWVDMINEYQKGALVSRLGIPMIYGIDAVHGHNNVFNATIFPHNVGLGATRDPDLVKRIGAATAVEVRATGIPYTFAPCIAVCRDPRWGRCYESYGEDHKVVENMTDIILGLQGEPPSNYKHGVPFVGGKDKVAACAKHYVGDGGTTRGINENNTVTDLHSLLSIHMPAYADAIYKGVSTVMVSYSSWNGEKMHANTKLITGYLKGTLKFKGFVISDWQGVDKISSPPHSNYTASVRAAIEAGIDMVMVPFNFTEFVNDLTSLVKNKVIPVTRIDDAVRRILRVKFTMGLFENPLADYSFSNELGSQAHRDLAREAVRKSLVLLKNGNKTNPMLPLPRKVSKILVTGTHADNLGYQCGGWTITWQGFNGTTILGAVKSAVDKTTEVIFNENPDAEFLKSNNFSYAIIAVGEPPYAETAGDNDKLTMMDPGPAIVTSTCQTVKCVVVVVSGRPLVMEPYVDSIEALVAAWLPGTEGQGVADALFGDHGFSGKLPVTWFRNTEQLPMNFGDSHYDPLFAFGTGLETESVVSTVARSTSGSAAGAKPSLITVLLELGFEEMREAANAWTRQQPRGTGLVVQYEDLVPKSEWKDQPEATILTIDLPGFTKEQIKVTYVHTSRMIRVTGERPLGDRRWSRFNEVFTVPQNCLVDKIHGSFKNNALTITMPKETITKMPNLPETSKTVAEKVKQLEEKRLLEEAARKEKEEEDEKKRKLLEEKEAILRKLQEEAKEKEMADKARKLQEEAIAKEMAEARKFQEEVRARKLQEEAIAKEERKRVEEARARQLQEEAKAKEKLEERKRVEEASLKKKSVDESVENRKIIERVLPEVDYTKSGSGSVTKPVSGRAREVMKSAEEKLSYVVEKEKKTEKGMVEKMRGKKITSEEKKLMVNTGVAALVIFALGAYLLFSAMAASSGFHVSSSPLLRLRSSSVAYAAQPPFLSPCNGRRLLAESFGLSTVTVSRQNLSVSPPSAVVEARISGEREPMTPPYNVLITGSTKGIGHALAREFLKAGDNVVICSRSAERVESVVKSLKEEYGEEHINNAGSNAYSFKPLSEASDEDLIEVVKTNTLGLMLCCREAELQMQDVKNVVVHNLSPGMVTTDLLMSGATTKQVPFQEIPLIAFTIAQAKFFINVLAEPAEVVAEYLVPNIRAIPASGSMKPTYIRFLTGIKAYTKIFSVKNR</sequence>
<dbReference type="CDD" id="cd05233">
    <property type="entry name" value="SDR_c"/>
    <property type="match status" value="1"/>
</dbReference>
<keyword evidence="2" id="KW-0150">Chloroplast</keyword>
<dbReference type="Gene3D" id="2.60.40.790">
    <property type="match status" value="1"/>
</dbReference>
<evidence type="ECO:0000256" key="5">
    <source>
        <dbReference type="ARBA" id="ARBA00023295"/>
    </source>
</evidence>
<keyword evidence="3" id="KW-0934">Plastid</keyword>
<comment type="similarity">
    <text evidence="6 7">Belongs to the small heat shock protein (HSP20) family.</text>
</comment>
<dbReference type="InterPro" id="IPR002772">
    <property type="entry name" value="Glyco_hydro_3_C"/>
</dbReference>
<dbReference type="Gene3D" id="3.40.50.720">
    <property type="entry name" value="NAD(P)-binding Rossmann-like Domain"/>
    <property type="match status" value="1"/>
</dbReference>
<dbReference type="InterPro" id="IPR036881">
    <property type="entry name" value="Glyco_hydro_3_C_sf"/>
</dbReference>
<evidence type="ECO:0000256" key="6">
    <source>
        <dbReference type="PROSITE-ProRule" id="PRU00285"/>
    </source>
</evidence>
<dbReference type="PANTHER" id="PTHR30620:SF103">
    <property type="entry name" value="BETA-GLUCOSIDASE"/>
    <property type="match status" value="1"/>
</dbReference>
<dbReference type="SUPFAM" id="SSF51445">
    <property type="entry name" value="(Trans)glycosidases"/>
    <property type="match status" value="1"/>
</dbReference>
<evidence type="ECO:0000256" key="1">
    <source>
        <dbReference type="ARBA" id="ARBA00004229"/>
    </source>
</evidence>
<evidence type="ECO:0000256" key="7">
    <source>
        <dbReference type="RuleBase" id="RU003616"/>
    </source>
</evidence>
<evidence type="ECO:0000256" key="4">
    <source>
        <dbReference type="ARBA" id="ARBA00022801"/>
    </source>
</evidence>
<dbReference type="InterPro" id="IPR008978">
    <property type="entry name" value="HSP20-like_chaperone"/>
</dbReference>
<dbReference type="PROSITE" id="PS01031">
    <property type="entry name" value="SHSP"/>
    <property type="match status" value="1"/>
</dbReference>
<protein>
    <recommendedName>
        <fullName evidence="9">SHSP domain-containing protein</fullName>
    </recommendedName>
</protein>
<comment type="caution">
    <text evidence="10">The sequence shown here is derived from an EMBL/GenBank/DDBJ whole genome shotgun (WGS) entry which is preliminary data.</text>
</comment>
<proteinExistence type="inferred from homology"/>
<keyword evidence="4" id="KW-0378">Hydrolase</keyword>
<evidence type="ECO:0000256" key="2">
    <source>
        <dbReference type="ARBA" id="ARBA00022528"/>
    </source>
</evidence>
<dbReference type="SUPFAM" id="SSF51735">
    <property type="entry name" value="NAD(P)-binding Rossmann-fold domains"/>
    <property type="match status" value="1"/>
</dbReference>
<feature type="region of interest" description="Disordered" evidence="8">
    <location>
        <begin position="861"/>
        <end position="880"/>
    </location>
</feature>
<dbReference type="InterPro" id="IPR051915">
    <property type="entry name" value="Cellulose_Degrad_GH3"/>
</dbReference>
<dbReference type="PANTHER" id="PTHR30620">
    <property type="entry name" value="PERIPLASMIC BETA-GLUCOSIDASE-RELATED"/>
    <property type="match status" value="1"/>
</dbReference>
<dbReference type="InterPro" id="IPR002347">
    <property type="entry name" value="SDR_fam"/>
</dbReference>
<feature type="domain" description="SHSP" evidence="9">
    <location>
        <begin position="649"/>
        <end position="753"/>
    </location>
</feature>
<name>A0ABQ8DP32_BRANA</name>
<evidence type="ECO:0000313" key="10">
    <source>
        <dbReference type="EMBL" id="KAH0931115.1"/>
    </source>
</evidence>
<dbReference type="CDD" id="cd06503">
    <property type="entry name" value="ATP-synt_Fo_b"/>
    <property type="match status" value="1"/>
</dbReference>
<organism evidence="10 11">
    <name type="scientific">Brassica napus</name>
    <name type="common">Rape</name>
    <dbReference type="NCBI Taxonomy" id="3708"/>
    <lineage>
        <taxon>Eukaryota</taxon>
        <taxon>Viridiplantae</taxon>
        <taxon>Streptophyta</taxon>
        <taxon>Embryophyta</taxon>
        <taxon>Tracheophyta</taxon>
        <taxon>Spermatophyta</taxon>
        <taxon>Magnoliopsida</taxon>
        <taxon>eudicotyledons</taxon>
        <taxon>Gunneridae</taxon>
        <taxon>Pentapetalae</taxon>
        <taxon>rosids</taxon>
        <taxon>malvids</taxon>
        <taxon>Brassicales</taxon>
        <taxon>Brassicaceae</taxon>
        <taxon>Brassiceae</taxon>
        <taxon>Brassica</taxon>
    </lineage>
</organism>
<dbReference type="Pfam" id="PF01915">
    <property type="entry name" value="Glyco_hydro_3_C"/>
    <property type="match status" value="1"/>
</dbReference>